<evidence type="ECO:0000256" key="2">
    <source>
        <dbReference type="PROSITE-ProRule" id="PRU00235"/>
    </source>
</evidence>
<keyword evidence="1" id="KW-0677">Repeat</keyword>
<dbReference type="PANTHER" id="PTHR22870:SF415">
    <property type="entry name" value="FYVE-TYPE DOMAIN-CONTAINING PROTEIN"/>
    <property type="match status" value="1"/>
</dbReference>
<sequence length="129" mass="13567">MVGSSSSSNCSSGKLFMWGDGDKGRLGHGDRDARLVPTCVAALVEPNFCQVACGQSLTVALTTTGHVFTMGSSVFGQLGIPQADGKLPSRVEGKLMKNFVEEIACGAYHVAVLTSRTEVTLGERVQMVD</sequence>
<accession>A0AAW1VZG0</accession>
<keyword evidence="4" id="KW-1185">Reference proteome</keyword>
<dbReference type="PROSITE" id="PS50012">
    <property type="entry name" value="RCC1_3"/>
    <property type="match status" value="2"/>
</dbReference>
<dbReference type="AlphaFoldDB" id="A0AAW1VZG0"/>
<dbReference type="InterPro" id="IPR000408">
    <property type="entry name" value="Reg_chr_condens"/>
</dbReference>
<name>A0AAW1VZG0_RUBAR</name>
<dbReference type="Proteomes" id="UP001457282">
    <property type="component" value="Unassembled WGS sequence"/>
</dbReference>
<dbReference type="SUPFAM" id="SSF50985">
    <property type="entry name" value="RCC1/BLIP-II"/>
    <property type="match status" value="1"/>
</dbReference>
<feature type="repeat" description="RCC1" evidence="2">
    <location>
        <begin position="65"/>
        <end position="116"/>
    </location>
</feature>
<evidence type="ECO:0000256" key="1">
    <source>
        <dbReference type="ARBA" id="ARBA00022737"/>
    </source>
</evidence>
<dbReference type="EMBL" id="JBEDUW010000007">
    <property type="protein sequence ID" value="KAK9912809.1"/>
    <property type="molecule type" value="Genomic_DNA"/>
</dbReference>
<dbReference type="PANTHER" id="PTHR22870">
    <property type="entry name" value="REGULATOR OF CHROMOSOME CONDENSATION"/>
    <property type="match status" value="1"/>
</dbReference>
<dbReference type="InterPro" id="IPR009091">
    <property type="entry name" value="RCC1/BLIP-II"/>
</dbReference>
<feature type="repeat" description="RCC1" evidence="2">
    <location>
        <begin position="13"/>
        <end position="64"/>
    </location>
</feature>
<reference evidence="3 4" key="1">
    <citation type="journal article" date="2023" name="G3 (Bethesda)">
        <title>A chromosome-length genome assembly and annotation of blackberry (Rubus argutus, cv. 'Hillquist').</title>
        <authorList>
            <person name="Bruna T."/>
            <person name="Aryal R."/>
            <person name="Dudchenko O."/>
            <person name="Sargent D.J."/>
            <person name="Mead D."/>
            <person name="Buti M."/>
            <person name="Cavallini A."/>
            <person name="Hytonen T."/>
            <person name="Andres J."/>
            <person name="Pham M."/>
            <person name="Weisz D."/>
            <person name="Mascagni F."/>
            <person name="Usai G."/>
            <person name="Natali L."/>
            <person name="Bassil N."/>
            <person name="Fernandez G.E."/>
            <person name="Lomsadze A."/>
            <person name="Armour M."/>
            <person name="Olukolu B."/>
            <person name="Poorten T."/>
            <person name="Britton C."/>
            <person name="Davik J."/>
            <person name="Ashrafi H."/>
            <person name="Aiden E.L."/>
            <person name="Borodovsky M."/>
            <person name="Worthington M."/>
        </authorList>
    </citation>
    <scope>NUCLEOTIDE SEQUENCE [LARGE SCALE GENOMIC DNA]</scope>
    <source>
        <strain evidence="3">PI 553951</strain>
    </source>
</reference>
<evidence type="ECO:0000313" key="4">
    <source>
        <dbReference type="Proteomes" id="UP001457282"/>
    </source>
</evidence>
<comment type="caution">
    <text evidence="3">The sequence shown here is derived from an EMBL/GenBank/DDBJ whole genome shotgun (WGS) entry which is preliminary data.</text>
</comment>
<proteinExistence type="predicted"/>
<dbReference type="InterPro" id="IPR051210">
    <property type="entry name" value="Ub_ligase/GEF_domain"/>
</dbReference>
<dbReference type="Gene3D" id="2.130.10.30">
    <property type="entry name" value="Regulator of chromosome condensation 1/beta-lactamase-inhibitor protein II"/>
    <property type="match status" value="1"/>
</dbReference>
<evidence type="ECO:0000313" key="3">
    <source>
        <dbReference type="EMBL" id="KAK9912809.1"/>
    </source>
</evidence>
<gene>
    <name evidence="3" type="ORF">M0R45_036649</name>
</gene>
<protein>
    <submittedName>
        <fullName evidence="3">Uncharacterized protein</fullName>
    </submittedName>
</protein>
<dbReference type="Pfam" id="PF00415">
    <property type="entry name" value="RCC1"/>
    <property type="match status" value="2"/>
</dbReference>
<organism evidence="3 4">
    <name type="scientific">Rubus argutus</name>
    <name type="common">Southern blackberry</name>
    <dbReference type="NCBI Taxonomy" id="59490"/>
    <lineage>
        <taxon>Eukaryota</taxon>
        <taxon>Viridiplantae</taxon>
        <taxon>Streptophyta</taxon>
        <taxon>Embryophyta</taxon>
        <taxon>Tracheophyta</taxon>
        <taxon>Spermatophyta</taxon>
        <taxon>Magnoliopsida</taxon>
        <taxon>eudicotyledons</taxon>
        <taxon>Gunneridae</taxon>
        <taxon>Pentapetalae</taxon>
        <taxon>rosids</taxon>
        <taxon>fabids</taxon>
        <taxon>Rosales</taxon>
        <taxon>Rosaceae</taxon>
        <taxon>Rosoideae</taxon>
        <taxon>Rosoideae incertae sedis</taxon>
        <taxon>Rubus</taxon>
    </lineage>
</organism>